<evidence type="ECO:0000313" key="2">
    <source>
        <dbReference type="EMBL" id="KGE71832.1"/>
    </source>
</evidence>
<dbReference type="Proteomes" id="UP000029692">
    <property type="component" value="Unassembled WGS sequence"/>
</dbReference>
<organism evidence="2 3">
    <name type="scientific">Spirochaeta lutea</name>
    <dbReference type="NCBI Taxonomy" id="1480694"/>
    <lineage>
        <taxon>Bacteria</taxon>
        <taxon>Pseudomonadati</taxon>
        <taxon>Spirochaetota</taxon>
        <taxon>Spirochaetia</taxon>
        <taxon>Spirochaetales</taxon>
        <taxon>Spirochaetaceae</taxon>
        <taxon>Spirochaeta</taxon>
    </lineage>
</organism>
<dbReference type="EMBL" id="JNUP01000064">
    <property type="protein sequence ID" value="KGE71832.1"/>
    <property type="molecule type" value="Genomic_DNA"/>
</dbReference>
<comment type="caution">
    <text evidence="2">The sequence shown here is derived from an EMBL/GenBank/DDBJ whole genome shotgun (WGS) entry which is preliminary data.</text>
</comment>
<evidence type="ECO:0000256" key="1">
    <source>
        <dbReference type="SAM" id="SignalP"/>
    </source>
</evidence>
<keyword evidence="1" id="KW-0732">Signal</keyword>
<feature type="signal peptide" evidence="1">
    <location>
        <begin position="1"/>
        <end position="27"/>
    </location>
</feature>
<feature type="chain" id="PRO_5001938636" evidence="1">
    <location>
        <begin position="28"/>
        <end position="172"/>
    </location>
</feature>
<gene>
    <name evidence="2" type="ORF">DC28_08335</name>
</gene>
<sequence>MKRSSGGFFWFTGLLLTLVLAQGAAQSQEPAEDQGEPYDRVYVSRDLRDFSRALYDPEGSDFSIDPQGRYLIMGTVSTVTVIDPAPESYYTEVEIIQAERMPDNELERFDGIIAVFDSRFMDLIPQRAPMNPGPELIVPNRKGLFLVEYYGPYEMGGGVLIPVFVLLEYQGL</sequence>
<proteinExistence type="predicted"/>
<reference evidence="2 3" key="1">
    <citation type="submission" date="2014-05" db="EMBL/GenBank/DDBJ databases">
        <title>De novo Genome Sequence of Spirocheata sp.</title>
        <authorList>
            <person name="Shivani Y."/>
            <person name="Subhash Y."/>
            <person name="Tushar L."/>
            <person name="Sasikala C."/>
            <person name="Ramana C.V."/>
        </authorList>
    </citation>
    <scope>NUCLEOTIDE SEQUENCE [LARGE SCALE GENOMIC DNA]</scope>
    <source>
        <strain evidence="2 3">JC230</strain>
    </source>
</reference>
<name>A0A098QZE9_9SPIO</name>
<evidence type="ECO:0000313" key="3">
    <source>
        <dbReference type="Proteomes" id="UP000029692"/>
    </source>
</evidence>
<protein>
    <submittedName>
        <fullName evidence="2">Uncharacterized protein</fullName>
    </submittedName>
</protein>
<dbReference type="AlphaFoldDB" id="A0A098QZE9"/>
<dbReference type="RefSeq" id="WP_037547630.1">
    <property type="nucleotide sequence ID" value="NZ_JNUP01000064.1"/>
</dbReference>
<keyword evidence="3" id="KW-1185">Reference proteome</keyword>
<accession>A0A098QZE9</accession>